<dbReference type="AlphaFoldDB" id="A0A1I1FMW1"/>
<keyword evidence="1" id="KW-0175">Coiled coil</keyword>
<keyword evidence="2" id="KW-1133">Transmembrane helix</keyword>
<name>A0A1I1FMW1_9GAMM</name>
<organism evidence="3 4">
    <name type="scientific">Kushneria avicenniae</name>
    <dbReference type="NCBI Taxonomy" id="402385"/>
    <lineage>
        <taxon>Bacteria</taxon>
        <taxon>Pseudomonadati</taxon>
        <taxon>Pseudomonadota</taxon>
        <taxon>Gammaproteobacteria</taxon>
        <taxon>Oceanospirillales</taxon>
        <taxon>Halomonadaceae</taxon>
        <taxon>Kushneria</taxon>
    </lineage>
</organism>
<dbReference type="STRING" id="402385.SAMN05421848_0142"/>
<evidence type="ECO:0000256" key="1">
    <source>
        <dbReference type="SAM" id="Coils"/>
    </source>
</evidence>
<feature type="coiled-coil region" evidence="1">
    <location>
        <begin position="169"/>
        <end position="227"/>
    </location>
</feature>
<evidence type="ECO:0000313" key="4">
    <source>
        <dbReference type="Proteomes" id="UP000199046"/>
    </source>
</evidence>
<keyword evidence="2" id="KW-0812">Transmembrane</keyword>
<evidence type="ECO:0000313" key="3">
    <source>
        <dbReference type="EMBL" id="SFB98988.1"/>
    </source>
</evidence>
<dbReference type="Proteomes" id="UP000199046">
    <property type="component" value="Unassembled WGS sequence"/>
</dbReference>
<dbReference type="EMBL" id="FOLY01000001">
    <property type="protein sequence ID" value="SFB98988.1"/>
    <property type="molecule type" value="Genomic_DNA"/>
</dbReference>
<protein>
    <submittedName>
        <fullName evidence="3">Uncharacterized protein</fullName>
    </submittedName>
</protein>
<keyword evidence="2" id="KW-0472">Membrane</keyword>
<reference evidence="4" key="1">
    <citation type="submission" date="2016-10" db="EMBL/GenBank/DDBJ databases">
        <authorList>
            <person name="Varghese N."/>
            <person name="Submissions S."/>
        </authorList>
    </citation>
    <scope>NUCLEOTIDE SEQUENCE [LARGE SCALE GENOMIC DNA]</scope>
    <source>
        <strain evidence="4">DSM 23439</strain>
    </source>
</reference>
<gene>
    <name evidence="3" type="ORF">SAMN05421848_0142</name>
</gene>
<feature type="transmembrane region" description="Helical" evidence="2">
    <location>
        <begin position="40"/>
        <end position="61"/>
    </location>
</feature>
<accession>A0A1I1FMW1</accession>
<proteinExistence type="predicted"/>
<sequence>MPPKDHEEPVIGADRNAAYSTRTESRHARTYRAPRRAPIWPVYVLVLLLAATIVAMGIQYYQDHKRWNARISALTDRAQQVSTDRQEMTTNLDHVLEGIRDEQQNQRSGIESLKQQFDQQANGNELEARLSQLEEADALRQQTLGSLQQSLDSLDDVIKGLESTYGARFEDLDNTNAEQAKQLQQIDKNSEQLKSLADSVADQRKTLDSVETQASDLTKQIERLQKAQTGLHATLESLQDILNP</sequence>
<dbReference type="Gene3D" id="1.10.287.1490">
    <property type="match status" value="1"/>
</dbReference>
<keyword evidence="4" id="KW-1185">Reference proteome</keyword>
<evidence type="ECO:0000256" key="2">
    <source>
        <dbReference type="SAM" id="Phobius"/>
    </source>
</evidence>